<dbReference type="Pfam" id="PF01503">
    <property type="entry name" value="PRA-PH"/>
    <property type="match status" value="1"/>
</dbReference>
<keyword evidence="2" id="KW-1185">Reference proteome</keyword>
<proteinExistence type="predicted"/>
<dbReference type="SUPFAM" id="SSF101386">
    <property type="entry name" value="all-alpha NTP pyrophosphatases"/>
    <property type="match status" value="1"/>
</dbReference>
<dbReference type="AlphaFoldDB" id="A0A2M9HE49"/>
<gene>
    <name evidence="1" type="ORF">CSQ87_07605</name>
</gene>
<dbReference type="Gene3D" id="1.10.287.1080">
    <property type="entry name" value="MazG-like"/>
    <property type="match status" value="1"/>
</dbReference>
<evidence type="ECO:0008006" key="3">
    <source>
        <dbReference type="Google" id="ProtNLM"/>
    </source>
</evidence>
<dbReference type="OrthoDB" id="3183959at2"/>
<protein>
    <recommendedName>
        <fullName evidence="3">NTP pyrophosphohydrolase MazG putative catalytic core domain-containing protein</fullName>
    </recommendedName>
</protein>
<evidence type="ECO:0000313" key="1">
    <source>
        <dbReference type="EMBL" id="PJM75076.1"/>
    </source>
</evidence>
<dbReference type="RefSeq" id="WP_100513272.1">
    <property type="nucleotide sequence ID" value="NZ_PEBK01000006.1"/>
</dbReference>
<dbReference type="Proteomes" id="UP000231451">
    <property type="component" value="Unassembled WGS sequence"/>
</dbReference>
<comment type="caution">
    <text evidence="1">The sequence shown here is derived from an EMBL/GenBank/DDBJ whole genome shotgun (WGS) entry which is preliminary data.</text>
</comment>
<reference evidence="1 2" key="1">
    <citation type="submission" date="2017-10" db="EMBL/GenBank/DDBJ databases">
        <title>Draft genome sequences of strains TRE 1, TRE 9, TRE H and TRI 7, isolated from tamarins, belonging to four potential novel Bifidobacterium species.</title>
        <authorList>
            <person name="Mattarelli P."/>
            <person name="Modesto M."/>
            <person name="Puglisi E."/>
            <person name="Morelli L."/>
            <person name="Spezio C."/>
            <person name="Bonetti A."/>
            <person name="Sandri C."/>
        </authorList>
    </citation>
    <scope>NUCLEOTIDE SEQUENCE [LARGE SCALE GENOMIC DNA]</scope>
    <source>
        <strain evidence="2">TRI7</strain>
    </source>
</reference>
<organism evidence="1 2">
    <name type="scientific">Bifidobacterium simiarum</name>
    <dbReference type="NCBI Taxonomy" id="2045441"/>
    <lineage>
        <taxon>Bacteria</taxon>
        <taxon>Bacillati</taxon>
        <taxon>Actinomycetota</taxon>
        <taxon>Actinomycetes</taxon>
        <taxon>Bifidobacteriales</taxon>
        <taxon>Bifidobacteriaceae</taxon>
        <taxon>Bifidobacterium</taxon>
    </lineage>
</organism>
<name>A0A2M9HE49_9BIFI</name>
<dbReference type="EMBL" id="PEBK01000006">
    <property type="protein sequence ID" value="PJM75076.1"/>
    <property type="molecule type" value="Genomic_DNA"/>
</dbReference>
<sequence>MAHMAKSGQLHIGAVEPFRADLLHRDKPQALKVLEEAAEVVEAFKDWNKHGQTAEQRHDLIDECADVIQATVNLMAAMEFTDDEIHQAIEDCRARNDARGRMTPRSTD</sequence>
<evidence type="ECO:0000313" key="2">
    <source>
        <dbReference type="Proteomes" id="UP000231451"/>
    </source>
</evidence>
<dbReference type="InterPro" id="IPR021130">
    <property type="entry name" value="PRib-ATP_PPHydrolase-like"/>
</dbReference>
<accession>A0A2M9HE49</accession>